<dbReference type="InterPro" id="IPR027434">
    <property type="entry name" value="Homing_endonucl"/>
</dbReference>
<feature type="domain" description="DOD-type homing endonuclease" evidence="1">
    <location>
        <begin position="198"/>
        <end position="347"/>
    </location>
</feature>
<organism evidence="2">
    <name type="scientific">marine sediment metagenome</name>
    <dbReference type="NCBI Taxonomy" id="412755"/>
    <lineage>
        <taxon>unclassified sequences</taxon>
        <taxon>metagenomes</taxon>
        <taxon>ecological metagenomes</taxon>
    </lineage>
</organism>
<comment type="caution">
    <text evidence="2">The sequence shown here is derived from an EMBL/GenBank/DDBJ whole genome shotgun (WGS) entry which is preliminary data.</text>
</comment>
<accession>A0A0F9M1V9</accession>
<proteinExistence type="predicted"/>
<dbReference type="Gene3D" id="2.170.16.10">
    <property type="entry name" value="Hedgehog/Intein (Hint) domain"/>
    <property type="match status" value="1"/>
</dbReference>
<dbReference type="Pfam" id="PF14528">
    <property type="entry name" value="LAGLIDADG_3"/>
    <property type="match status" value="1"/>
</dbReference>
<dbReference type="InterPro" id="IPR004042">
    <property type="entry name" value="Intein_endonuc_central"/>
</dbReference>
<evidence type="ECO:0000313" key="2">
    <source>
        <dbReference type="EMBL" id="KKM99698.1"/>
    </source>
</evidence>
<name>A0A0F9M1V9_9ZZZZ</name>
<sequence>MTKNFFCTKRKIHYSPNDKFVNNNFNLIQEITEKFIFNTKTETSNKEINANELVLIYDKGLNIYNLVELCKAQINDDSYIFGLDKEDILRNIKINQFIEYPNSISYNITCKHGTLSLSEHDSLLTVDNNLNIIKIPINKIKEGVPILIPRQINVIENDSPLDFSNCGEIIIENGIEYVKKDFTKAYRYVGKTYELGFILGQYCAEGSMKKITITCGNNRSEMEKVRDLILINFGLKPYIGIVNKEGYDTVYEVCSNTNLARIIFTKGLRLIPEMAPYKEIPSFLYNAPTECVKGFLAGFTEGDGSIGEYIRDRDFQSSPSRDVLYRLHSSSKKLIFGLNFLLKRFGVEAEFKTREFDNIKHPTWHNSYTLIINGRGNIEKLREFIPDLPEYGKFARDKEMEINLNPWMKKINEEMKRIYNLSLRMLVERKKIPFIAAKCSQEQYKKNISGNKLLKTLKYLIQNDYKTPTIKKLWKIFSKFTFTRVKEVEINYKQNKAFKLIDSYHGIYIAGTGQIFIN</sequence>
<protein>
    <recommendedName>
        <fullName evidence="1">DOD-type homing endonuclease domain-containing protein</fullName>
    </recommendedName>
</protein>
<gene>
    <name evidence="2" type="ORF">LCGC14_1145240</name>
</gene>
<dbReference type="SUPFAM" id="SSF55608">
    <property type="entry name" value="Homing endonucleases"/>
    <property type="match status" value="1"/>
</dbReference>
<dbReference type="GO" id="GO:0004519">
    <property type="term" value="F:endonuclease activity"/>
    <property type="evidence" value="ECO:0007669"/>
    <property type="project" value="InterPro"/>
</dbReference>
<reference evidence="2" key="1">
    <citation type="journal article" date="2015" name="Nature">
        <title>Complex archaea that bridge the gap between prokaryotes and eukaryotes.</title>
        <authorList>
            <person name="Spang A."/>
            <person name="Saw J.H."/>
            <person name="Jorgensen S.L."/>
            <person name="Zaremba-Niedzwiedzka K."/>
            <person name="Martijn J."/>
            <person name="Lind A.E."/>
            <person name="van Eijk R."/>
            <person name="Schleper C."/>
            <person name="Guy L."/>
            <person name="Ettema T.J."/>
        </authorList>
    </citation>
    <scope>NUCLEOTIDE SEQUENCE</scope>
</reference>
<dbReference type="AlphaFoldDB" id="A0A0F9M1V9"/>
<dbReference type="PROSITE" id="PS50819">
    <property type="entry name" value="INTEIN_ENDONUCLEASE"/>
    <property type="match status" value="1"/>
</dbReference>
<dbReference type="EMBL" id="LAZR01005466">
    <property type="protein sequence ID" value="KKM99698.1"/>
    <property type="molecule type" value="Genomic_DNA"/>
</dbReference>
<dbReference type="Gene3D" id="3.10.28.10">
    <property type="entry name" value="Homing endonucleases"/>
    <property type="match status" value="1"/>
</dbReference>
<dbReference type="InterPro" id="IPR004860">
    <property type="entry name" value="LAGLIDADG_dom"/>
</dbReference>
<evidence type="ECO:0000259" key="1">
    <source>
        <dbReference type="PROSITE" id="PS50819"/>
    </source>
</evidence>